<sequence>MENTTYNKGCKLMNNLEGFEKLIEDTVSGGLHTMVLALGHRVGIVDAFYRLGRPATAKEISKEASLNLRYVQEWLACMTAKGIVQYEDESYSLPASERVQKAVLTSAVLPMFADCLSSLESVMRDPDHNRGYPFPKKDLEWLGKFNEVSAFNPEWITRNLEPVFEHFHTETQENIENILDFGCGYGKLCQQLALSQPDCDVTGVDIDEVSVKHCQQTYCYPNLRFLRNADLFYSNLKKNFDVIILMEVLHDLPDPSHVLSELKSVLKPNGYIVAFEPNISSDVSANIGSEAAQSHLPYSVFFCLPNSMSQSPAVGHGAGWGVEDRRQFIVNDGYSIVNVDSHLLDNEYDRIVFKMSTT</sequence>
<dbReference type="SUPFAM" id="SSF53335">
    <property type="entry name" value="S-adenosyl-L-methionine-dependent methyltransferases"/>
    <property type="match status" value="1"/>
</dbReference>
<feature type="domain" description="Methyltransferase" evidence="1">
    <location>
        <begin position="176"/>
        <end position="292"/>
    </location>
</feature>
<keyword evidence="3" id="KW-0808">Transferase</keyword>
<name>K1Q1U1_MAGGI</name>
<dbReference type="PANTHER" id="PTHR45128:SF1">
    <property type="entry name" value="S-ADENOSYLMETHIONINE-DEPENDENT METHYLTRANSFERASE RV2258C"/>
    <property type="match status" value="1"/>
</dbReference>
<reference evidence="3" key="1">
    <citation type="journal article" date="2012" name="Nature">
        <title>The oyster genome reveals stress adaptation and complexity of shell formation.</title>
        <authorList>
            <person name="Zhang G."/>
            <person name="Fang X."/>
            <person name="Guo X."/>
            <person name="Li L."/>
            <person name="Luo R."/>
            <person name="Xu F."/>
            <person name="Yang P."/>
            <person name="Zhang L."/>
            <person name="Wang X."/>
            <person name="Qi H."/>
            <person name="Xiong Z."/>
            <person name="Que H."/>
            <person name="Xie Y."/>
            <person name="Holland P.W."/>
            <person name="Paps J."/>
            <person name="Zhu Y."/>
            <person name="Wu F."/>
            <person name="Chen Y."/>
            <person name="Wang J."/>
            <person name="Peng C."/>
            <person name="Meng J."/>
            <person name="Yang L."/>
            <person name="Liu J."/>
            <person name="Wen B."/>
            <person name="Zhang N."/>
            <person name="Huang Z."/>
            <person name="Zhu Q."/>
            <person name="Feng Y."/>
            <person name="Mount A."/>
            <person name="Hedgecock D."/>
            <person name="Xu Z."/>
            <person name="Liu Y."/>
            <person name="Domazet-Loso T."/>
            <person name="Du Y."/>
            <person name="Sun X."/>
            <person name="Zhang S."/>
            <person name="Liu B."/>
            <person name="Cheng P."/>
            <person name="Jiang X."/>
            <person name="Li J."/>
            <person name="Fan D."/>
            <person name="Wang W."/>
            <person name="Fu W."/>
            <person name="Wang T."/>
            <person name="Wang B."/>
            <person name="Zhang J."/>
            <person name="Peng Z."/>
            <person name="Li Y."/>
            <person name="Li N."/>
            <person name="Wang J."/>
            <person name="Chen M."/>
            <person name="He Y."/>
            <person name="Tan F."/>
            <person name="Song X."/>
            <person name="Zheng Q."/>
            <person name="Huang R."/>
            <person name="Yang H."/>
            <person name="Du X."/>
            <person name="Chen L."/>
            <person name="Yang M."/>
            <person name="Gaffney P.M."/>
            <person name="Wang S."/>
            <person name="Luo L."/>
            <person name="She Z."/>
            <person name="Ming Y."/>
            <person name="Huang W."/>
            <person name="Zhang S."/>
            <person name="Huang B."/>
            <person name="Zhang Y."/>
            <person name="Qu T."/>
            <person name="Ni P."/>
            <person name="Miao G."/>
            <person name="Wang J."/>
            <person name="Wang Q."/>
            <person name="Steinberg C.E."/>
            <person name="Wang H."/>
            <person name="Li N."/>
            <person name="Qian L."/>
            <person name="Zhang G."/>
            <person name="Li Y."/>
            <person name="Yang H."/>
            <person name="Liu X."/>
            <person name="Wang J."/>
            <person name="Yin Y."/>
            <person name="Wang J."/>
        </authorList>
    </citation>
    <scope>NUCLEOTIDE SEQUENCE [LARGE SCALE GENOMIC DNA]</scope>
    <source>
        <strain evidence="3">05x7-T-G4-1.051#20</strain>
    </source>
</reference>
<dbReference type="InterPro" id="IPR025714">
    <property type="entry name" value="Methyltranfer_dom"/>
</dbReference>
<keyword evidence="3" id="KW-0489">Methyltransferase</keyword>
<dbReference type="CDD" id="cd02440">
    <property type="entry name" value="AdoMet_MTases"/>
    <property type="match status" value="1"/>
</dbReference>
<dbReference type="Gene3D" id="1.10.10.10">
    <property type="entry name" value="Winged helix-like DNA-binding domain superfamily/Winged helix DNA-binding domain"/>
    <property type="match status" value="1"/>
</dbReference>
<evidence type="ECO:0000259" key="2">
    <source>
        <dbReference type="Pfam" id="PF21320"/>
    </source>
</evidence>
<evidence type="ECO:0000259" key="1">
    <source>
        <dbReference type="Pfam" id="PF13847"/>
    </source>
</evidence>
<dbReference type="SUPFAM" id="SSF46785">
    <property type="entry name" value="Winged helix' DNA-binding domain"/>
    <property type="match status" value="1"/>
</dbReference>
<protein>
    <submittedName>
        <fullName evidence="3">Phthiotriol/phenolphthiotriol dimycocerosates methyltransferase 1</fullName>
    </submittedName>
</protein>
<dbReference type="InterPro" id="IPR036388">
    <property type="entry name" value="WH-like_DNA-bd_sf"/>
</dbReference>
<dbReference type="GO" id="GO:0032259">
    <property type="term" value="P:methylation"/>
    <property type="evidence" value="ECO:0007669"/>
    <property type="project" value="UniProtKB-KW"/>
</dbReference>
<dbReference type="GO" id="GO:0008168">
    <property type="term" value="F:methyltransferase activity"/>
    <property type="evidence" value="ECO:0007669"/>
    <property type="project" value="UniProtKB-KW"/>
</dbReference>
<dbReference type="Pfam" id="PF21320">
    <property type="entry name" value="WHD_Rv2258c"/>
    <property type="match status" value="1"/>
</dbReference>
<dbReference type="HOGENOM" id="CLU_063529_1_1_1"/>
<evidence type="ECO:0000313" key="3">
    <source>
        <dbReference type="EMBL" id="EKC27888.1"/>
    </source>
</evidence>
<dbReference type="Pfam" id="PF13847">
    <property type="entry name" value="Methyltransf_31"/>
    <property type="match status" value="1"/>
</dbReference>
<dbReference type="InterPro" id="IPR029063">
    <property type="entry name" value="SAM-dependent_MTases_sf"/>
</dbReference>
<gene>
    <name evidence="3" type="ORF">CGI_10022672</name>
</gene>
<dbReference type="InterPro" id="IPR036390">
    <property type="entry name" value="WH_DNA-bd_sf"/>
</dbReference>
<dbReference type="InterPro" id="IPR053173">
    <property type="entry name" value="SAM-binding_MTase"/>
</dbReference>
<dbReference type="InterPro" id="IPR048711">
    <property type="entry name" value="WHD_Rv2258c"/>
</dbReference>
<dbReference type="InParanoid" id="K1Q1U1"/>
<organism evidence="3">
    <name type="scientific">Magallana gigas</name>
    <name type="common">Pacific oyster</name>
    <name type="synonym">Crassostrea gigas</name>
    <dbReference type="NCBI Taxonomy" id="29159"/>
    <lineage>
        <taxon>Eukaryota</taxon>
        <taxon>Metazoa</taxon>
        <taxon>Spiralia</taxon>
        <taxon>Lophotrochozoa</taxon>
        <taxon>Mollusca</taxon>
        <taxon>Bivalvia</taxon>
        <taxon>Autobranchia</taxon>
        <taxon>Pteriomorphia</taxon>
        <taxon>Ostreida</taxon>
        <taxon>Ostreoidea</taxon>
        <taxon>Ostreidae</taxon>
        <taxon>Magallana</taxon>
    </lineage>
</organism>
<dbReference type="AlphaFoldDB" id="K1Q1U1"/>
<dbReference type="Gene3D" id="3.40.50.150">
    <property type="entry name" value="Vaccinia Virus protein VP39"/>
    <property type="match status" value="1"/>
</dbReference>
<dbReference type="EMBL" id="JH816091">
    <property type="protein sequence ID" value="EKC27888.1"/>
    <property type="molecule type" value="Genomic_DNA"/>
</dbReference>
<proteinExistence type="predicted"/>
<accession>K1Q1U1</accession>
<dbReference type="PANTHER" id="PTHR45128">
    <property type="entry name" value="METHYLTRANSFERASE TYPE 11"/>
    <property type="match status" value="1"/>
</dbReference>
<feature type="domain" description="S-adenosylmethionine-dependent methyltransferase Rv2258c-like winged HTH" evidence="2">
    <location>
        <begin position="33"/>
        <end position="96"/>
    </location>
</feature>